<evidence type="ECO:0000313" key="1">
    <source>
        <dbReference type="EMBL" id="PIR45789.1"/>
    </source>
</evidence>
<dbReference type="Proteomes" id="UP000230431">
    <property type="component" value="Unassembled WGS sequence"/>
</dbReference>
<reference evidence="1 2" key="1">
    <citation type="submission" date="2017-09" db="EMBL/GenBank/DDBJ databases">
        <title>Depth-based differentiation of microbial function through sediment-hosted aquifers and enrichment of novel symbionts in the deep terrestrial subsurface.</title>
        <authorList>
            <person name="Probst A.J."/>
            <person name="Ladd B."/>
            <person name="Jarett J.K."/>
            <person name="Geller-Mcgrath D.E."/>
            <person name="Sieber C.M."/>
            <person name="Emerson J.B."/>
            <person name="Anantharaman K."/>
            <person name="Thomas B.C."/>
            <person name="Malmstrom R."/>
            <person name="Stieglmeier M."/>
            <person name="Klingl A."/>
            <person name="Woyke T."/>
            <person name="Ryan C.M."/>
            <person name="Banfield J.F."/>
        </authorList>
    </citation>
    <scope>NUCLEOTIDE SEQUENCE [LARGE SCALE GENOMIC DNA]</scope>
    <source>
        <strain evidence="1">CG10_big_fil_rev_8_21_14_0_10_49_38</strain>
    </source>
</reference>
<comment type="caution">
    <text evidence="1">The sequence shown here is derived from an EMBL/GenBank/DDBJ whole genome shotgun (WGS) entry which is preliminary data.</text>
</comment>
<gene>
    <name evidence="1" type="ORF">COV08_03420</name>
</gene>
<dbReference type="AlphaFoldDB" id="A0A2H0RGW8"/>
<dbReference type="CDD" id="cd16376">
    <property type="entry name" value="Avd_like"/>
    <property type="match status" value="1"/>
</dbReference>
<sequence>MGIYEFLPVYKTSYDFLLNIFQFTKHFDREFKYTLGESLKNETIMMISNIYRANSSRTRFALTQAARENLEVIRLYLRLLKDLKQVNLEKFIKLNESVES</sequence>
<evidence type="ECO:0000313" key="2">
    <source>
        <dbReference type="Proteomes" id="UP000230431"/>
    </source>
</evidence>
<organism evidence="1 2">
    <name type="scientific">Candidatus Vogelbacteria bacterium CG10_big_fil_rev_8_21_14_0_10_49_38</name>
    <dbReference type="NCBI Taxonomy" id="1975043"/>
    <lineage>
        <taxon>Bacteria</taxon>
        <taxon>Candidatus Vogeliibacteriota</taxon>
    </lineage>
</organism>
<name>A0A2H0RGW8_9BACT</name>
<dbReference type="SUPFAM" id="SSF158446">
    <property type="entry name" value="IVS-encoded protein-like"/>
    <property type="match status" value="1"/>
</dbReference>
<accession>A0A2H0RGW8</accession>
<dbReference type="EMBL" id="PCYK01000029">
    <property type="protein sequence ID" value="PIR45789.1"/>
    <property type="molecule type" value="Genomic_DNA"/>
</dbReference>
<proteinExistence type="predicted"/>
<dbReference type="InterPro" id="IPR036583">
    <property type="entry name" value="23S_rRNA_IVS_sf"/>
</dbReference>
<feature type="non-terminal residue" evidence="1">
    <location>
        <position position="100"/>
    </location>
</feature>
<dbReference type="Gene3D" id="1.20.1440.60">
    <property type="entry name" value="23S rRNA-intervening sequence"/>
    <property type="match status" value="1"/>
</dbReference>
<protein>
    <submittedName>
        <fullName evidence="1">Four helix bundle protein</fullName>
    </submittedName>
</protein>
<dbReference type="InterPro" id="IPR055360">
    <property type="entry name" value="bAvd"/>
</dbReference>